<proteinExistence type="predicted"/>
<reference evidence="1 2" key="1">
    <citation type="submission" date="2023-03" db="EMBL/GenBank/DDBJ databases">
        <title>Isolation and description of six Streptomyces strains from soil environments, able to metabolize different microbial glucans.</title>
        <authorList>
            <person name="Widen T."/>
            <person name="Larsbrink J."/>
        </authorList>
    </citation>
    <scope>NUCLEOTIDE SEQUENCE [LARGE SCALE GENOMIC DNA]</scope>
    <source>
        <strain evidence="1 2">Mut2</strain>
    </source>
</reference>
<dbReference type="EMBL" id="CP120992">
    <property type="protein sequence ID" value="WLQ45071.1"/>
    <property type="molecule type" value="Genomic_DNA"/>
</dbReference>
<keyword evidence="2" id="KW-1185">Reference proteome</keyword>
<organism evidence="1 2">
    <name type="scientific">Streptomyces laculatispora</name>
    <dbReference type="NCBI Taxonomy" id="887464"/>
    <lineage>
        <taxon>Bacteria</taxon>
        <taxon>Bacillati</taxon>
        <taxon>Actinomycetota</taxon>
        <taxon>Actinomycetes</taxon>
        <taxon>Kitasatosporales</taxon>
        <taxon>Streptomycetaceae</taxon>
        <taxon>Streptomyces</taxon>
    </lineage>
</organism>
<evidence type="ECO:0000313" key="1">
    <source>
        <dbReference type="EMBL" id="WLQ45071.1"/>
    </source>
</evidence>
<dbReference type="Proteomes" id="UP001229952">
    <property type="component" value="Chromosome"/>
</dbReference>
<sequence>MDAGTGVAWLACDQPSRAVPFLSSRVKAASTDYPRDRLHAVLDLTDTVHKCGDRDHAQELLDQAEWLIGTVSPQRLVHRYKALSSAVAA</sequence>
<name>A0ABY9IFA1_9ACTN</name>
<gene>
    <name evidence="1" type="ORF">P8A22_37445</name>
</gene>
<accession>A0ABY9IFA1</accession>
<evidence type="ECO:0000313" key="2">
    <source>
        <dbReference type="Proteomes" id="UP001229952"/>
    </source>
</evidence>
<dbReference type="RefSeq" id="WP_306092280.1">
    <property type="nucleotide sequence ID" value="NZ_CP120992.1"/>
</dbReference>
<protein>
    <submittedName>
        <fullName evidence="1">Uncharacterized protein</fullName>
    </submittedName>
</protein>